<proteinExistence type="predicted"/>
<accession>A0A1J5RAU2</accession>
<organism evidence="1">
    <name type="scientific">mine drainage metagenome</name>
    <dbReference type="NCBI Taxonomy" id="410659"/>
    <lineage>
        <taxon>unclassified sequences</taxon>
        <taxon>metagenomes</taxon>
        <taxon>ecological metagenomes</taxon>
    </lineage>
</organism>
<dbReference type="AlphaFoldDB" id="A0A1J5RAU2"/>
<reference evidence="1" key="1">
    <citation type="submission" date="2016-10" db="EMBL/GenBank/DDBJ databases">
        <title>Sequence of Gallionella enrichment culture.</title>
        <authorList>
            <person name="Poehlein A."/>
            <person name="Muehling M."/>
            <person name="Daniel R."/>
        </authorList>
    </citation>
    <scope>NUCLEOTIDE SEQUENCE</scope>
</reference>
<dbReference type="EMBL" id="MLJW01000212">
    <property type="protein sequence ID" value="OIQ93200.1"/>
    <property type="molecule type" value="Genomic_DNA"/>
</dbReference>
<dbReference type="Gene3D" id="3.10.450.620">
    <property type="entry name" value="JHP933, nucleotidyltransferase-like core domain"/>
    <property type="match status" value="1"/>
</dbReference>
<evidence type="ECO:0008006" key="2">
    <source>
        <dbReference type="Google" id="ProtNLM"/>
    </source>
</evidence>
<dbReference type="Pfam" id="PF08843">
    <property type="entry name" value="AbiEii"/>
    <property type="match status" value="1"/>
</dbReference>
<comment type="caution">
    <text evidence="1">The sequence shown here is derived from an EMBL/GenBank/DDBJ whole genome shotgun (WGS) entry which is preliminary data.</text>
</comment>
<evidence type="ECO:0000313" key="1">
    <source>
        <dbReference type="EMBL" id="OIQ93200.1"/>
    </source>
</evidence>
<protein>
    <recommendedName>
        <fullName evidence="2">Protein containing DUF1814</fullName>
    </recommendedName>
</protein>
<name>A0A1J5RAU2_9ZZZZ</name>
<dbReference type="InterPro" id="IPR014942">
    <property type="entry name" value="AbiEii"/>
</dbReference>
<gene>
    <name evidence="1" type="ORF">GALL_248130</name>
</gene>
<sequence>MIEWLQLSDDRKRQILQQTSATTGLPAHAIEKDWWVTLSLQALFSTKWKDNLVFKGGTSLSKAWGLIERFSEDIDLAIDREIIGFPEAFVNNAQIIKLRKKASAFIAGTFRDELEKTLLSMGISQQYFQLTVEQSEIEDRDPQILLLGYHSCLDNNPDDYIAERVLIEIGARSLREPSSSREIKTILKEVFPDQPYSGKPFKVLTVEPKRTMLEKAFLLHEEFLKPEDKIRHLRLSRHLYDLEKLMDTEHCEAILNDDDFYHSIIEHRRNFNMIRGIDYSSHEFAHINFIPPEQVISKWESDYGVMRQNMIFGESLEFNQLIKRLKELRLRFRAKSVLTSDEIKEKIAELKIDAYKLAWLIETASAQIKFPFEPSDSATAIIPVTTPIDIYLPARENNKIETFYLHFKVVDENIIFVSIDNK</sequence>